<name>A0A2A2M509_9BILA</name>
<sequence length="84" mass="8479">MPLAAEWTPDQVRGDGVGGADVPSNAQRETGRDRPPCGRPIGPAGQVQTPRHPGLVPGSTGPRGDVLASGGPPRRGVDPGTRPG</sequence>
<feature type="region of interest" description="Disordered" evidence="1">
    <location>
        <begin position="1"/>
        <end position="84"/>
    </location>
</feature>
<dbReference type="AlphaFoldDB" id="A0A2A2M509"/>
<organism evidence="2 3">
    <name type="scientific">Diploscapter pachys</name>
    <dbReference type="NCBI Taxonomy" id="2018661"/>
    <lineage>
        <taxon>Eukaryota</taxon>
        <taxon>Metazoa</taxon>
        <taxon>Ecdysozoa</taxon>
        <taxon>Nematoda</taxon>
        <taxon>Chromadorea</taxon>
        <taxon>Rhabditida</taxon>
        <taxon>Rhabditina</taxon>
        <taxon>Rhabditomorpha</taxon>
        <taxon>Rhabditoidea</taxon>
        <taxon>Rhabditidae</taxon>
        <taxon>Diploscapter</taxon>
    </lineage>
</organism>
<comment type="caution">
    <text evidence="2">The sequence shown here is derived from an EMBL/GenBank/DDBJ whole genome shotgun (WGS) entry which is preliminary data.</text>
</comment>
<reference evidence="2 3" key="1">
    <citation type="journal article" date="2017" name="Curr. Biol.">
        <title>Genome architecture and evolution of a unichromosomal asexual nematode.</title>
        <authorList>
            <person name="Fradin H."/>
            <person name="Zegar C."/>
            <person name="Gutwein M."/>
            <person name="Lucas J."/>
            <person name="Kovtun M."/>
            <person name="Corcoran D."/>
            <person name="Baugh L.R."/>
            <person name="Kiontke K."/>
            <person name="Gunsalus K."/>
            <person name="Fitch D.H."/>
            <person name="Piano F."/>
        </authorList>
    </citation>
    <scope>NUCLEOTIDE SEQUENCE [LARGE SCALE GENOMIC DNA]</scope>
    <source>
        <strain evidence="2">PF1309</strain>
    </source>
</reference>
<keyword evidence="3" id="KW-1185">Reference proteome</keyword>
<dbReference type="EMBL" id="LIAE01005476">
    <property type="protein sequence ID" value="PAV93317.1"/>
    <property type="molecule type" value="Genomic_DNA"/>
</dbReference>
<gene>
    <name evidence="2" type="ORF">WR25_17303</name>
</gene>
<evidence type="ECO:0000313" key="3">
    <source>
        <dbReference type="Proteomes" id="UP000218231"/>
    </source>
</evidence>
<accession>A0A2A2M509</accession>
<evidence type="ECO:0000256" key="1">
    <source>
        <dbReference type="SAM" id="MobiDB-lite"/>
    </source>
</evidence>
<proteinExistence type="predicted"/>
<dbReference type="Proteomes" id="UP000218231">
    <property type="component" value="Unassembled WGS sequence"/>
</dbReference>
<protein>
    <submittedName>
        <fullName evidence="2">Uncharacterized protein</fullName>
    </submittedName>
</protein>
<evidence type="ECO:0000313" key="2">
    <source>
        <dbReference type="EMBL" id="PAV93317.1"/>
    </source>
</evidence>